<accession>A0ABT9BKU2</accession>
<sequence>MSYISQAEASILSLFNAVNSGFLGDSSRGLDQIDGWLQVLRSADTSSSRAMAAELDQLALQFRSNNIAAAAETMQRLGEQTAVAAAGIHTFEGTGDKLRELSQKLIAAAGNLRFVAKAPQPLEH</sequence>
<organism evidence="1 2">
    <name type="scientific">Hymenobacter aranciens</name>
    <dbReference type="NCBI Taxonomy" id="3063996"/>
    <lineage>
        <taxon>Bacteria</taxon>
        <taxon>Pseudomonadati</taxon>
        <taxon>Bacteroidota</taxon>
        <taxon>Cytophagia</taxon>
        <taxon>Cytophagales</taxon>
        <taxon>Hymenobacteraceae</taxon>
        <taxon>Hymenobacter</taxon>
    </lineage>
</organism>
<name>A0ABT9BKU2_9BACT</name>
<dbReference type="EMBL" id="JAUQSY010000017">
    <property type="protein sequence ID" value="MDO7877153.1"/>
    <property type="molecule type" value="Genomic_DNA"/>
</dbReference>
<keyword evidence="2" id="KW-1185">Reference proteome</keyword>
<evidence type="ECO:0008006" key="3">
    <source>
        <dbReference type="Google" id="ProtNLM"/>
    </source>
</evidence>
<gene>
    <name evidence="1" type="ORF">Q5H93_20575</name>
</gene>
<evidence type="ECO:0000313" key="2">
    <source>
        <dbReference type="Proteomes" id="UP001176429"/>
    </source>
</evidence>
<comment type="caution">
    <text evidence="1">The sequence shown here is derived from an EMBL/GenBank/DDBJ whole genome shotgun (WGS) entry which is preliminary data.</text>
</comment>
<protein>
    <recommendedName>
        <fullName evidence="3">Methyl-accepting chemotaxis protein</fullName>
    </recommendedName>
</protein>
<dbReference type="RefSeq" id="WP_305008580.1">
    <property type="nucleotide sequence ID" value="NZ_JAUQSY010000017.1"/>
</dbReference>
<reference evidence="1" key="1">
    <citation type="submission" date="2023-07" db="EMBL/GenBank/DDBJ databases">
        <authorList>
            <person name="Kim M.K."/>
        </authorList>
    </citation>
    <scope>NUCLEOTIDE SEQUENCE</scope>
    <source>
        <strain evidence="1">ASUV-10-1</strain>
    </source>
</reference>
<proteinExistence type="predicted"/>
<evidence type="ECO:0000313" key="1">
    <source>
        <dbReference type="EMBL" id="MDO7877153.1"/>
    </source>
</evidence>
<dbReference type="Proteomes" id="UP001176429">
    <property type="component" value="Unassembled WGS sequence"/>
</dbReference>